<dbReference type="InterPro" id="IPR047618">
    <property type="entry name" value="QOR-like"/>
</dbReference>
<dbReference type="PANTHER" id="PTHR48106">
    <property type="entry name" value="QUINONE OXIDOREDUCTASE PIG3-RELATED"/>
    <property type="match status" value="1"/>
</dbReference>
<feature type="domain" description="Enoyl reductase (ER)" evidence="4">
    <location>
        <begin position="10"/>
        <end position="319"/>
    </location>
</feature>
<evidence type="ECO:0000256" key="2">
    <source>
        <dbReference type="ARBA" id="ARBA00023002"/>
    </source>
</evidence>
<dbReference type="SUPFAM" id="SSF51735">
    <property type="entry name" value="NAD(P)-binding Rossmann-fold domains"/>
    <property type="match status" value="1"/>
</dbReference>
<dbReference type="RefSeq" id="WP_059148672.1">
    <property type="nucleotide sequence ID" value="NZ_LLZJ01000410.1"/>
</dbReference>
<proteinExistence type="predicted"/>
<dbReference type="GO" id="GO:0070402">
    <property type="term" value="F:NADPH binding"/>
    <property type="evidence" value="ECO:0007669"/>
    <property type="project" value="TreeGrafter"/>
</dbReference>
<dbReference type="InterPro" id="IPR013154">
    <property type="entry name" value="ADH-like_N"/>
</dbReference>
<dbReference type="Gene3D" id="3.40.50.720">
    <property type="entry name" value="NAD(P)-binding Rossmann-like Domain"/>
    <property type="match status" value="1"/>
</dbReference>
<comment type="caution">
    <text evidence="5">The sequence shown here is derived from an EMBL/GenBank/DDBJ whole genome shotgun (WGS) entry which is preliminary data.</text>
</comment>
<dbReference type="InterPro" id="IPR020843">
    <property type="entry name" value="ER"/>
</dbReference>
<dbReference type="GO" id="GO:0008270">
    <property type="term" value="F:zinc ion binding"/>
    <property type="evidence" value="ECO:0007669"/>
    <property type="project" value="InterPro"/>
</dbReference>
<protein>
    <submittedName>
        <fullName evidence="5">Alcohol dehydrogenase</fullName>
    </submittedName>
</protein>
<dbReference type="AlphaFoldDB" id="A0A0X3VIN4"/>
<feature type="region of interest" description="Disordered" evidence="3">
    <location>
        <begin position="303"/>
        <end position="323"/>
    </location>
</feature>
<dbReference type="SUPFAM" id="SSF50129">
    <property type="entry name" value="GroES-like"/>
    <property type="match status" value="1"/>
</dbReference>
<dbReference type="InterPro" id="IPR013149">
    <property type="entry name" value="ADH-like_C"/>
</dbReference>
<sequence>MRAVVLEELGGPEVLKLREWPDPEPKPGELVVDLDFCGVNFMDTGTRAGFFVPGDLPLVPGVEGAGRVSAIGEGVSGFEIGDRVAWVLVYGSYAEKVAVPAEKVVHVPDDIPSDVAAAMMMQGITAHHFVNESAPLAEGETALVHAAAGGVGRIVTQLLKLRGVRVIGLVSREEKVAAAKEAGADEVLVSSGGDFVDRVKDLTGGEGVHAVFDGGGATTFRPSIEVLRRVGTLVFFGPLNGEVPRVSMLDLPKSIKITYAVFADHIPDQEQLCRHATDLFDKVREGKLKIDITERYPLEAARQAHTDIESRRTSGKLLLDPSR</sequence>
<dbReference type="Gene3D" id="3.90.180.10">
    <property type="entry name" value="Medium-chain alcohol dehydrogenases, catalytic domain"/>
    <property type="match status" value="1"/>
</dbReference>
<dbReference type="Pfam" id="PF00107">
    <property type="entry name" value="ADH_zinc_N"/>
    <property type="match status" value="1"/>
</dbReference>
<evidence type="ECO:0000256" key="1">
    <source>
        <dbReference type="ARBA" id="ARBA00022857"/>
    </source>
</evidence>
<evidence type="ECO:0000313" key="6">
    <source>
        <dbReference type="Proteomes" id="UP000053413"/>
    </source>
</evidence>
<feature type="compositionally biased region" description="Basic and acidic residues" evidence="3">
    <location>
        <begin position="303"/>
        <end position="312"/>
    </location>
</feature>
<dbReference type="InterPro" id="IPR011032">
    <property type="entry name" value="GroES-like_sf"/>
</dbReference>
<dbReference type="PROSITE" id="PS01162">
    <property type="entry name" value="QOR_ZETA_CRYSTAL"/>
    <property type="match status" value="1"/>
</dbReference>
<keyword evidence="2" id="KW-0560">Oxidoreductase</keyword>
<dbReference type="GO" id="GO:0003960">
    <property type="term" value="F:quinone reductase (NADPH) activity"/>
    <property type="evidence" value="ECO:0007669"/>
    <property type="project" value="InterPro"/>
</dbReference>
<dbReference type="GO" id="GO:0035925">
    <property type="term" value="F:mRNA 3'-UTR AU-rich region binding"/>
    <property type="evidence" value="ECO:0007669"/>
    <property type="project" value="TreeGrafter"/>
</dbReference>
<reference evidence="6" key="1">
    <citation type="submission" date="2015-10" db="EMBL/GenBank/DDBJ databases">
        <authorList>
            <person name="Ju K.-S."/>
            <person name="Doroghazi J.R."/>
            <person name="Metcalf W.W."/>
        </authorList>
    </citation>
    <scope>NUCLEOTIDE SEQUENCE [LARGE SCALE GENOMIC DNA]</scope>
    <source>
        <strain evidence="6">NRRL F-8817</strain>
    </source>
</reference>
<dbReference type="GO" id="GO:0005829">
    <property type="term" value="C:cytosol"/>
    <property type="evidence" value="ECO:0007669"/>
    <property type="project" value="TreeGrafter"/>
</dbReference>
<dbReference type="PANTHER" id="PTHR48106:SF13">
    <property type="entry name" value="QUINONE OXIDOREDUCTASE-RELATED"/>
    <property type="match status" value="1"/>
</dbReference>
<dbReference type="SMART" id="SM00829">
    <property type="entry name" value="PKS_ER"/>
    <property type="match status" value="1"/>
</dbReference>
<dbReference type="InterPro" id="IPR002364">
    <property type="entry name" value="Quin_OxRdtase/zeta-crystal_CS"/>
</dbReference>
<dbReference type="OrthoDB" id="9805883at2"/>
<name>A0A0X3VIN4_STRVO</name>
<dbReference type="Pfam" id="PF08240">
    <property type="entry name" value="ADH_N"/>
    <property type="match status" value="1"/>
</dbReference>
<dbReference type="InterPro" id="IPR036291">
    <property type="entry name" value="NAD(P)-bd_dom_sf"/>
</dbReference>
<evidence type="ECO:0000256" key="3">
    <source>
        <dbReference type="SAM" id="MobiDB-lite"/>
    </source>
</evidence>
<dbReference type="EMBL" id="LLZJ01000410">
    <property type="protein sequence ID" value="KUL44653.1"/>
    <property type="molecule type" value="Genomic_DNA"/>
</dbReference>
<gene>
    <name evidence="5" type="ORF">ADL28_39725</name>
</gene>
<evidence type="ECO:0000259" key="4">
    <source>
        <dbReference type="SMART" id="SM00829"/>
    </source>
</evidence>
<keyword evidence="1" id="KW-0521">NADP</keyword>
<evidence type="ECO:0000313" key="5">
    <source>
        <dbReference type="EMBL" id="KUL44653.1"/>
    </source>
</evidence>
<dbReference type="CDD" id="cd05286">
    <property type="entry name" value="QOR2"/>
    <property type="match status" value="1"/>
</dbReference>
<accession>A0A0X3VIN4</accession>
<dbReference type="Proteomes" id="UP000053413">
    <property type="component" value="Unassembled WGS sequence"/>
</dbReference>
<organism evidence="5 6">
    <name type="scientific">Streptomyces violaceusniger</name>
    <dbReference type="NCBI Taxonomy" id="68280"/>
    <lineage>
        <taxon>Bacteria</taxon>
        <taxon>Bacillati</taxon>
        <taxon>Actinomycetota</taxon>
        <taxon>Actinomycetes</taxon>
        <taxon>Kitasatosporales</taxon>
        <taxon>Streptomycetaceae</taxon>
        <taxon>Streptomyces</taxon>
        <taxon>Streptomyces violaceusniger group</taxon>
    </lineage>
</organism>